<dbReference type="AlphaFoldDB" id="A0AAE3U7L6"/>
<evidence type="ECO:0000313" key="2">
    <source>
        <dbReference type="Proteomes" id="UP001241110"/>
    </source>
</evidence>
<organism evidence="1 2">
    <name type="scientific">Xanthocytophaga flava</name>
    <dbReference type="NCBI Taxonomy" id="3048013"/>
    <lineage>
        <taxon>Bacteria</taxon>
        <taxon>Pseudomonadati</taxon>
        <taxon>Bacteroidota</taxon>
        <taxon>Cytophagia</taxon>
        <taxon>Cytophagales</taxon>
        <taxon>Rhodocytophagaceae</taxon>
        <taxon>Xanthocytophaga</taxon>
    </lineage>
</organism>
<dbReference type="EMBL" id="JASJOS010000006">
    <property type="protein sequence ID" value="MDJ1481742.1"/>
    <property type="molecule type" value="Genomic_DNA"/>
</dbReference>
<sequence length="77" mass="8750">MKTAKQTLKGLLSGNLTKQQVLPPPPDLSTFTAEELADLQQLSLASESWERLDLLSIEELERLSIYSERYENNTREA</sequence>
<comment type="caution">
    <text evidence="1">The sequence shown here is derived from an EMBL/GenBank/DDBJ whole genome shotgun (WGS) entry which is preliminary data.</text>
</comment>
<protein>
    <submittedName>
        <fullName evidence="1">Uncharacterized protein</fullName>
    </submittedName>
</protein>
<dbReference type="Proteomes" id="UP001241110">
    <property type="component" value="Unassembled WGS sequence"/>
</dbReference>
<proteinExistence type="predicted"/>
<dbReference type="RefSeq" id="WP_313979930.1">
    <property type="nucleotide sequence ID" value="NZ_JASJOS010000006.1"/>
</dbReference>
<evidence type="ECO:0000313" key="1">
    <source>
        <dbReference type="EMBL" id="MDJ1481742.1"/>
    </source>
</evidence>
<accession>A0AAE3U7L6</accession>
<reference evidence="1" key="1">
    <citation type="submission" date="2023-05" db="EMBL/GenBank/DDBJ databases">
        <authorList>
            <person name="Zhang X."/>
        </authorList>
    </citation>
    <scope>NUCLEOTIDE SEQUENCE</scope>
    <source>
        <strain evidence="1">YF14B1</strain>
    </source>
</reference>
<name>A0AAE3U7L6_9BACT</name>
<gene>
    <name evidence="1" type="ORF">QNI16_14675</name>
</gene>